<gene>
    <name evidence="1" type="ORF">LCGC14_0370150</name>
</gene>
<reference evidence="1" key="1">
    <citation type="journal article" date="2015" name="Nature">
        <title>Complex archaea that bridge the gap between prokaryotes and eukaryotes.</title>
        <authorList>
            <person name="Spang A."/>
            <person name="Saw J.H."/>
            <person name="Jorgensen S.L."/>
            <person name="Zaremba-Niedzwiedzka K."/>
            <person name="Martijn J."/>
            <person name="Lind A.E."/>
            <person name="van Eijk R."/>
            <person name="Schleper C."/>
            <person name="Guy L."/>
            <person name="Ettema T.J."/>
        </authorList>
    </citation>
    <scope>NUCLEOTIDE SEQUENCE</scope>
</reference>
<protein>
    <submittedName>
        <fullName evidence="1">Uncharacterized protein</fullName>
    </submittedName>
</protein>
<accession>A0A0F9VSR3</accession>
<comment type="caution">
    <text evidence="1">The sequence shown here is derived from an EMBL/GenBank/DDBJ whole genome shotgun (WGS) entry which is preliminary data.</text>
</comment>
<evidence type="ECO:0000313" key="1">
    <source>
        <dbReference type="EMBL" id="KKN76506.1"/>
    </source>
</evidence>
<sequence>MTTENKLVITKAPAKRIGRPKIVIDYEQVYAFAKIWCTQEEIASMLNVSSRSLLRDDTFCQVYKKGLDEGKSSLRRIQYQKAMGRETVYLTDDAGNLILDGKGRGCIQIPGYAPDTTMQIWLGKQNLGQKDIVEHEVGEGVKDFFKRLIENRDR</sequence>
<organism evidence="1">
    <name type="scientific">marine sediment metagenome</name>
    <dbReference type="NCBI Taxonomy" id="412755"/>
    <lineage>
        <taxon>unclassified sequences</taxon>
        <taxon>metagenomes</taxon>
        <taxon>ecological metagenomes</taxon>
    </lineage>
</organism>
<dbReference type="AlphaFoldDB" id="A0A0F9VSR3"/>
<proteinExistence type="predicted"/>
<dbReference type="EMBL" id="LAZR01000295">
    <property type="protein sequence ID" value="KKN76506.1"/>
    <property type="molecule type" value="Genomic_DNA"/>
</dbReference>
<name>A0A0F9VSR3_9ZZZZ</name>